<protein>
    <recommendedName>
        <fullName evidence="3">SMI1/KNR4 family protein</fullName>
    </recommendedName>
</protein>
<reference evidence="1" key="1">
    <citation type="submission" date="2021-03" db="EMBL/GenBank/DDBJ databases">
        <title>Human Oral Microbial Genomes.</title>
        <authorList>
            <person name="Johnston C.D."/>
            <person name="Chen T."/>
            <person name="Dewhirst F.E."/>
        </authorList>
    </citation>
    <scope>NUCLEOTIDE SEQUENCE</scope>
    <source>
        <strain evidence="1">F0714</strain>
    </source>
</reference>
<evidence type="ECO:0000313" key="1">
    <source>
        <dbReference type="EMBL" id="QUC12028.1"/>
    </source>
</evidence>
<dbReference type="RefSeq" id="WP_041696581.1">
    <property type="nucleotide sequence ID" value="NZ_CP040007.1"/>
</dbReference>
<evidence type="ECO:0008006" key="3">
    <source>
        <dbReference type="Google" id="ProtNLM"/>
    </source>
</evidence>
<organism evidence="1 2">
    <name type="scientific">Arachnia propionica</name>
    <dbReference type="NCBI Taxonomy" id="1750"/>
    <lineage>
        <taxon>Bacteria</taxon>
        <taxon>Bacillati</taxon>
        <taxon>Actinomycetota</taxon>
        <taxon>Actinomycetes</taxon>
        <taxon>Propionibacteriales</taxon>
        <taxon>Propionibacteriaceae</taxon>
        <taxon>Arachnia</taxon>
    </lineage>
</organism>
<proteinExistence type="predicted"/>
<dbReference type="InterPro" id="IPR046268">
    <property type="entry name" value="DUF6301"/>
</dbReference>
<gene>
    <name evidence="1" type="ORF">J5A53_04875</name>
</gene>
<dbReference type="Proteomes" id="UP000677180">
    <property type="component" value="Chromosome"/>
</dbReference>
<dbReference type="AlphaFoldDB" id="A0AB37HYU6"/>
<sequence>MPRPTPQDFIAWTNTLVHFPWPIQLNDFAPYAEKLGWKPTLRPTWFSVCADDDVGNVIVSENESGNIYRLRVSMARNETEDFEGAAELNDHFVSCVAAGRKAWGEPFLLEAGEDPAATWKFPEGAFAQVTGGFRAVLFRFFTPQGQWYFA</sequence>
<name>A0AB37HYU6_9ACTN</name>
<evidence type="ECO:0000313" key="2">
    <source>
        <dbReference type="Proteomes" id="UP000677180"/>
    </source>
</evidence>
<accession>A0AB37HYU6</accession>
<dbReference type="Pfam" id="PF19818">
    <property type="entry name" value="DUF6301"/>
    <property type="match status" value="1"/>
</dbReference>
<dbReference type="EMBL" id="CP072385">
    <property type="protein sequence ID" value="QUC12028.1"/>
    <property type="molecule type" value="Genomic_DNA"/>
</dbReference>